<reference evidence="2 3" key="1">
    <citation type="submission" date="2018-04" db="EMBL/GenBank/DDBJ databases">
        <title>Flavobacterium sp. nov., isolated from glacier ice.</title>
        <authorList>
            <person name="Liu Q."/>
            <person name="Xin Y.-H."/>
        </authorList>
    </citation>
    <scope>NUCLEOTIDE SEQUENCE [LARGE SCALE GENOMIC DNA]</scope>
    <source>
        <strain evidence="2 3">LB2P30</strain>
    </source>
</reference>
<keyword evidence="1" id="KW-0472">Membrane</keyword>
<dbReference type="Proteomes" id="UP000245618">
    <property type="component" value="Unassembled WGS sequence"/>
</dbReference>
<dbReference type="AlphaFoldDB" id="A0A2U1JTJ0"/>
<comment type="caution">
    <text evidence="2">The sequence shown here is derived from an EMBL/GenBank/DDBJ whole genome shotgun (WGS) entry which is preliminary data.</text>
</comment>
<dbReference type="EMBL" id="QCZH01000015">
    <property type="protein sequence ID" value="PWA08249.1"/>
    <property type="molecule type" value="Genomic_DNA"/>
</dbReference>
<evidence type="ECO:0000313" key="3">
    <source>
        <dbReference type="Proteomes" id="UP000245618"/>
    </source>
</evidence>
<organism evidence="2 3">
    <name type="scientific">Flavobacterium laiguense</name>
    <dbReference type="NCBI Taxonomy" id="2169409"/>
    <lineage>
        <taxon>Bacteria</taxon>
        <taxon>Pseudomonadati</taxon>
        <taxon>Bacteroidota</taxon>
        <taxon>Flavobacteriia</taxon>
        <taxon>Flavobacteriales</taxon>
        <taxon>Flavobacteriaceae</taxon>
        <taxon>Flavobacterium</taxon>
    </lineage>
</organism>
<evidence type="ECO:0000313" key="2">
    <source>
        <dbReference type="EMBL" id="PWA08249.1"/>
    </source>
</evidence>
<evidence type="ECO:0008006" key="4">
    <source>
        <dbReference type="Google" id="ProtNLM"/>
    </source>
</evidence>
<gene>
    <name evidence="2" type="ORF">DB891_12690</name>
</gene>
<feature type="transmembrane region" description="Helical" evidence="1">
    <location>
        <begin position="117"/>
        <end position="137"/>
    </location>
</feature>
<dbReference type="OrthoDB" id="769130at2"/>
<keyword evidence="3" id="KW-1185">Reference proteome</keyword>
<dbReference type="RefSeq" id="WP_116763949.1">
    <property type="nucleotide sequence ID" value="NZ_QCZH01000015.1"/>
</dbReference>
<proteinExistence type="predicted"/>
<sequence length="156" mass="17194">MSILELKNIQNISTDIKLSRVYSQFGELLSELKKMELSQTVVATINESVEQINSSTLLGTQLTKLIKQKQSLIIKRVEKEHKIVPKNYYRTIWMFFGMSGIGIPIGVAFGLSIGNLGLLGLGLPIGMALGLAIGSSLDKKALNEGRQLNIEIKNSY</sequence>
<protein>
    <recommendedName>
        <fullName evidence="4">Glycine zipper family protein</fullName>
    </recommendedName>
</protein>
<feature type="transmembrane region" description="Helical" evidence="1">
    <location>
        <begin position="92"/>
        <end position="111"/>
    </location>
</feature>
<name>A0A2U1JTJ0_9FLAO</name>
<keyword evidence="1" id="KW-1133">Transmembrane helix</keyword>
<accession>A0A2U1JTJ0</accession>
<keyword evidence="1" id="KW-0812">Transmembrane</keyword>
<evidence type="ECO:0000256" key="1">
    <source>
        <dbReference type="SAM" id="Phobius"/>
    </source>
</evidence>